<reference evidence="1" key="1">
    <citation type="submission" date="2020-06" db="EMBL/GenBank/DDBJ databases">
        <authorList>
            <person name="Li T."/>
            <person name="Hu X."/>
            <person name="Zhang T."/>
            <person name="Song X."/>
            <person name="Zhang H."/>
            <person name="Dai N."/>
            <person name="Sheng W."/>
            <person name="Hou X."/>
            <person name="Wei L."/>
        </authorList>
    </citation>
    <scope>NUCLEOTIDE SEQUENCE</scope>
    <source>
        <strain evidence="1">3651</strain>
        <tissue evidence="1">Leaf</tissue>
    </source>
</reference>
<comment type="caution">
    <text evidence="1">The sequence shown here is derived from an EMBL/GenBank/DDBJ whole genome shotgun (WGS) entry which is preliminary data.</text>
</comment>
<dbReference type="AlphaFoldDB" id="A0AAE1Y7K4"/>
<dbReference type="EMBL" id="JACGWO010000006">
    <property type="protein sequence ID" value="KAK4425055.1"/>
    <property type="molecule type" value="Genomic_DNA"/>
</dbReference>
<organism evidence="1 2">
    <name type="scientific">Sesamum alatum</name>
    <dbReference type="NCBI Taxonomy" id="300844"/>
    <lineage>
        <taxon>Eukaryota</taxon>
        <taxon>Viridiplantae</taxon>
        <taxon>Streptophyta</taxon>
        <taxon>Embryophyta</taxon>
        <taxon>Tracheophyta</taxon>
        <taxon>Spermatophyta</taxon>
        <taxon>Magnoliopsida</taxon>
        <taxon>eudicotyledons</taxon>
        <taxon>Gunneridae</taxon>
        <taxon>Pentapetalae</taxon>
        <taxon>asterids</taxon>
        <taxon>lamiids</taxon>
        <taxon>Lamiales</taxon>
        <taxon>Pedaliaceae</taxon>
        <taxon>Sesamum</taxon>
    </lineage>
</organism>
<sequence>MSATTGPTAERSALGDWSFEMRFAQSVSRITSRHPNCRASSNACRAAKHSASSPSARLHIRVDTQARHIPLPSPAIVPKPTSRLLSKRAPSELRLTLCPGGRRQFGTGEDEGRGSKRCKVLVCKADNLFRGKRVFLHEFAVSVSPDAPANR</sequence>
<evidence type="ECO:0000313" key="2">
    <source>
        <dbReference type="Proteomes" id="UP001293254"/>
    </source>
</evidence>
<evidence type="ECO:0000313" key="1">
    <source>
        <dbReference type="EMBL" id="KAK4425055.1"/>
    </source>
</evidence>
<accession>A0AAE1Y7K4</accession>
<proteinExistence type="predicted"/>
<keyword evidence="2" id="KW-1185">Reference proteome</keyword>
<gene>
    <name evidence="1" type="ORF">Salat_1699100</name>
</gene>
<reference evidence="1" key="2">
    <citation type="journal article" date="2024" name="Plant">
        <title>Genomic evolution and insights into agronomic trait innovations of Sesamum species.</title>
        <authorList>
            <person name="Miao H."/>
            <person name="Wang L."/>
            <person name="Qu L."/>
            <person name="Liu H."/>
            <person name="Sun Y."/>
            <person name="Le M."/>
            <person name="Wang Q."/>
            <person name="Wei S."/>
            <person name="Zheng Y."/>
            <person name="Lin W."/>
            <person name="Duan Y."/>
            <person name="Cao H."/>
            <person name="Xiong S."/>
            <person name="Wang X."/>
            <person name="Wei L."/>
            <person name="Li C."/>
            <person name="Ma Q."/>
            <person name="Ju M."/>
            <person name="Zhao R."/>
            <person name="Li G."/>
            <person name="Mu C."/>
            <person name="Tian Q."/>
            <person name="Mei H."/>
            <person name="Zhang T."/>
            <person name="Gao T."/>
            <person name="Zhang H."/>
        </authorList>
    </citation>
    <scope>NUCLEOTIDE SEQUENCE</scope>
    <source>
        <strain evidence="1">3651</strain>
    </source>
</reference>
<name>A0AAE1Y7K4_9LAMI</name>
<protein>
    <submittedName>
        <fullName evidence="1">Uncharacterized protein</fullName>
    </submittedName>
</protein>
<dbReference type="Proteomes" id="UP001293254">
    <property type="component" value="Unassembled WGS sequence"/>
</dbReference>